<evidence type="ECO:0000256" key="3">
    <source>
        <dbReference type="ARBA" id="ARBA00022729"/>
    </source>
</evidence>
<dbReference type="Proteomes" id="UP000028524">
    <property type="component" value="Unassembled WGS sequence"/>
</dbReference>
<comment type="similarity">
    <text evidence="1">Belongs to the oxygen-dependent FAD-linked oxidoreductase family.</text>
</comment>
<dbReference type="EMBL" id="KL661944">
    <property type="protein sequence ID" value="KFA60023.1"/>
    <property type="molecule type" value="Genomic_DNA"/>
</dbReference>
<gene>
    <name evidence="8" type="ORF">S40285_08796</name>
</gene>
<keyword evidence="9" id="KW-1185">Reference proteome</keyword>
<feature type="chain" id="PRO_5001779067" description="FAD-binding PCMH-type domain-containing protein" evidence="6">
    <location>
        <begin position="20"/>
        <end position="496"/>
    </location>
</feature>
<evidence type="ECO:0000256" key="1">
    <source>
        <dbReference type="ARBA" id="ARBA00005466"/>
    </source>
</evidence>
<dbReference type="STRING" id="1283841.A0A084Q7T8"/>
<protein>
    <recommendedName>
        <fullName evidence="7">FAD-binding PCMH-type domain-containing protein</fullName>
    </recommendedName>
</protein>
<dbReference type="InterPro" id="IPR050416">
    <property type="entry name" value="FAD-linked_Oxidoreductase"/>
</dbReference>
<name>A0A084Q7T8_STAC4</name>
<dbReference type="Gene3D" id="3.30.465.10">
    <property type="match status" value="1"/>
</dbReference>
<accession>A0A084Q7T8</accession>
<dbReference type="Gene3D" id="3.40.462.20">
    <property type="match status" value="1"/>
</dbReference>
<dbReference type="OMA" id="TIMANFH"/>
<dbReference type="GO" id="GO:0016491">
    <property type="term" value="F:oxidoreductase activity"/>
    <property type="evidence" value="ECO:0007669"/>
    <property type="project" value="UniProtKB-KW"/>
</dbReference>
<keyword evidence="2" id="KW-0285">Flavoprotein</keyword>
<dbReference type="Pfam" id="PF01565">
    <property type="entry name" value="FAD_binding_4"/>
    <property type="match status" value="1"/>
</dbReference>
<dbReference type="InterPro" id="IPR012951">
    <property type="entry name" value="BBE"/>
</dbReference>
<evidence type="ECO:0000313" key="8">
    <source>
        <dbReference type="EMBL" id="KFA60023.1"/>
    </source>
</evidence>
<evidence type="ECO:0000256" key="2">
    <source>
        <dbReference type="ARBA" id="ARBA00022630"/>
    </source>
</evidence>
<evidence type="ECO:0000256" key="5">
    <source>
        <dbReference type="ARBA" id="ARBA00023002"/>
    </source>
</evidence>
<dbReference type="AlphaFoldDB" id="A0A084Q7T8"/>
<dbReference type="OrthoDB" id="415825at2759"/>
<dbReference type="InterPro" id="IPR016169">
    <property type="entry name" value="FAD-bd_PCMH_sub2"/>
</dbReference>
<keyword evidence="5" id="KW-0560">Oxidoreductase</keyword>
<organism evidence="8 9">
    <name type="scientific">Stachybotrys chlorohalonatus (strain IBT 40285)</name>
    <dbReference type="NCBI Taxonomy" id="1283841"/>
    <lineage>
        <taxon>Eukaryota</taxon>
        <taxon>Fungi</taxon>
        <taxon>Dikarya</taxon>
        <taxon>Ascomycota</taxon>
        <taxon>Pezizomycotina</taxon>
        <taxon>Sordariomycetes</taxon>
        <taxon>Hypocreomycetidae</taxon>
        <taxon>Hypocreales</taxon>
        <taxon>Stachybotryaceae</taxon>
        <taxon>Stachybotrys</taxon>
    </lineage>
</organism>
<proteinExistence type="inferred from homology"/>
<keyword evidence="3 6" id="KW-0732">Signal</keyword>
<dbReference type="GO" id="GO:0071949">
    <property type="term" value="F:FAD binding"/>
    <property type="evidence" value="ECO:0007669"/>
    <property type="project" value="InterPro"/>
</dbReference>
<evidence type="ECO:0000313" key="9">
    <source>
        <dbReference type="Proteomes" id="UP000028524"/>
    </source>
</evidence>
<keyword evidence="4" id="KW-0274">FAD</keyword>
<dbReference type="InParanoid" id="A0A084Q7T8"/>
<feature type="domain" description="FAD-binding PCMH-type" evidence="7">
    <location>
        <begin position="60"/>
        <end position="234"/>
    </location>
</feature>
<dbReference type="InterPro" id="IPR016166">
    <property type="entry name" value="FAD-bd_PCMH"/>
</dbReference>
<dbReference type="SUPFAM" id="SSF56176">
    <property type="entry name" value="FAD-binding/transporter-associated domain-like"/>
    <property type="match status" value="1"/>
</dbReference>
<dbReference type="PANTHER" id="PTHR42973">
    <property type="entry name" value="BINDING OXIDOREDUCTASE, PUTATIVE (AFU_ORTHOLOGUE AFUA_1G17690)-RELATED"/>
    <property type="match status" value="1"/>
</dbReference>
<sequence length="496" mass="54016">MTMNISLLSLALVAAQALAQSQGSCNELRSKLLSAQWTEGTIVSFPEDGEDFTNYTMRWSGYREPTYVANVSPATEDDVALAVQFARDNDIEFLATGGRHGYAPVYGSLQSGLSISLENLDLVRVNQTAATLTVGGGVRIRDVTQAVAEAGFEMPIGGCSCPGLVGVTLGGGITNWLGIHGLLIDVLDSVRVVTADSRILVASETENSDLFWGIRGAGQNFGIVVEATYRLAPPTNNNEILVVDAAFPAITNVSYYTALVELLSQDNPYLTTNSIVNWGAQLNQATIMANFHYMGPADEGMALLAPLLDLGTVMFNTHTIPWGEYHRTTLFGRDEQNCQVGPIRLPFGAMTRNNSVESLTRSFNRMAKLYEDFPGTRNSALIYHTYDPAAARAIPDESTAFAWREAKQWMYVLLNWAPGDWVSENGGNAIASVIRDDFAATSGFDGLASYAVFGRGDETLEQIYSPRKLPQLAALKATWDPDNVFKFHYPIPTTYP</sequence>
<dbReference type="PROSITE" id="PS51387">
    <property type="entry name" value="FAD_PCMH"/>
    <property type="match status" value="1"/>
</dbReference>
<dbReference type="Pfam" id="PF08031">
    <property type="entry name" value="BBE"/>
    <property type="match status" value="1"/>
</dbReference>
<dbReference type="InterPro" id="IPR006094">
    <property type="entry name" value="Oxid_FAD_bind_N"/>
</dbReference>
<evidence type="ECO:0000256" key="6">
    <source>
        <dbReference type="SAM" id="SignalP"/>
    </source>
</evidence>
<dbReference type="PANTHER" id="PTHR42973:SF32">
    <property type="entry name" value="FAD-LINKED OXIDOREDUCTASE AFOF"/>
    <property type="match status" value="1"/>
</dbReference>
<feature type="signal peptide" evidence="6">
    <location>
        <begin position="1"/>
        <end position="19"/>
    </location>
</feature>
<dbReference type="InterPro" id="IPR036318">
    <property type="entry name" value="FAD-bd_PCMH-like_sf"/>
</dbReference>
<dbReference type="HOGENOM" id="CLU_018354_0_0_1"/>
<evidence type="ECO:0000256" key="4">
    <source>
        <dbReference type="ARBA" id="ARBA00022827"/>
    </source>
</evidence>
<evidence type="ECO:0000259" key="7">
    <source>
        <dbReference type="PROSITE" id="PS51387"/>
    </source>
</evidence>
<reference evidence="8 9" key="1">
    <citation type="journal article" date="2014" name="BMC Genomics">
        <title>Comparative genome sequencing reveals chemotype-specific gene clusters in the toxigenic black mold Stachybotrys.</title>
        <authorList>
            <person name="Semeiks J."/>
            <person name="Borek D."/>
            <person name="Otwinowski Z."/>
            <person name="Grishin N.V."/>
        </authorList>
    </citation>
    <scope>NUCLEOTIDE SEQUENCE [LARGE SCALE GENOMIC DNA]</scope>
    <source>
        <strain evidence="8 9">IBT 40285</strain>
    </source>
</reference>